<dbReference type="SUPFAM" id="SSF53807">
    <property type="entry name" value="Helical backbone' metal receptor"/>
    <property type="match status" value="1"/>
</dbReference>
<sequence>MKGLLLAAGITLTPFMVAAQERVLSIGGAVSEIVAELGATGRLVGRDTTTTYPPELTTLPDVGYMRALSPEGLLSLNPDLILLSEGAGPPETLAMLEGAGVRMVKVPEGHDTGAVAEKVRVIAAALGMAAEGAALAEKLDAEITAAAAEAATGGPKPRVLFLLSNSGGRLTGAGTDTSAAAMIALAGGTNALPGFSGYKALGDEAITAAAPDVLLVMTRSGNAPSEGADYLDHPALAATPAGQAQRLIEMDGMFLLGFGPRTAPAIRALHTALFPGEG</sequence>
<evidence type="ECO:0000313" key="3">
    <source>
        <dbReference type="Proteomes" id="UP000219111"/>
    </source>
</evidence>
<evidence type="ECO:0000313" key="2">
    <source>
        <dbReference type="EMBL" id="SOB93691.1"/>
    </source>
</evidence>
<feature type="domain" description="Fe/B12 periplasmic-binding" evidence="1">
    <location>
        <begin position="22"/>
        <end position="277"/>
    </location>
</feature>
<dbReference type="RefSeq" id="WP_097068268.1">
    <property type="nucleotide sequence ID" value="NZ_OBMT01000001.1"/>
</dbReference>
<organism evidence="2 3">
    <name type="scientific">Rhodobacter maris</name>
    <dbReference type="NCBI Taxonomy" id="446682"/>
    <lineage>
        <taxon>Bacteria</taxon>
        <taxon>Pseudomonadati</taxon>
        <taxon>Pseudomonadota</taxon>
        <taxon>Alphaproteobacteria</taxon>
        <taxon>Rhodobacterales</taxon>
        <taxon>Rhodobacter group</taxon>
        <taxon>Rhodobacter</taxon>
    </lineage>
</organism>
<keyword evidence="3" id="KW-1185">Reference proteome</keyword>
<protein>
    <submittedName>
        <fullName evidence="2">Iron complex transport system substrate-binding protein</fullName>
    </submittedName>
</protein>
<dbReference type="InterPro" id="IPR050902">
    <property type="entry name" value="ABC_Transporter_SBP"/>
</dbReference>
<dbReference type="Proteomes" id="UP000219111">
    <property type="component" value="Unassembled WGS sequence"/>
</dbReference>
<reference evidence="3" key="1">
    <citation type="submission" date="2017-08" db="EMBL/GenBank/DDBJ databases">
        <authorList>
            <person name="Varghese N."/>
            <person name="Submissions S."/>
        </authorList>
    </citation>
    <scope>NUCLEOTIDE SEQUENCE [LARGE SCALE GENOMIC DNA]</scope>
    <source>
        <strain evidence="3">JA276</strain>
    </source>
</reference>
<gene>
    <name evidence="2" type="ORF">SAMN05877831_101227</name>
</gene>
<dbReference type="Pfam" id="PF01497">
    <property type="entry name" value="Peripla_BP_2"/>
    <property type="match status" value="1"/>
</dbReference>
<proteinExistence type="predicted"/>
<dbReference type="OrthoDB" id="9797736at2"/>
<dbReference type="InterPro" id="IPR002491">
    <property type="entry name" value="ABC_transptr_periplasmic_BD"/>
</dbReference>
<dbReference type="PANTHER" id="PTHR30535">
    <property type="entry name" value="VITAMIN B12-BINDING PROTEIN"/>
    <property type="match status" value="1"/>
</dbReference>
<dbReference type="EMBL" id="OBMT01000001">
    <property type="protein sequence ID" value="SOB93691.1"/>
    <property type="molecule type" value="Genomic_DNA"/>
</dbReference>
<accession>A0A285RHZ0</accession>
<dbReference type="PANTHER" id="PTHR30535:SF4">
    <property type="entry name" value="HEMIN-BINDING PERIPLASMIC PROTEIN HMUT"/>
    <property type="match status" value="1"/>
</dbReference>
<evidence type="ECO:0000259" key="1">
    <source>
        <dbReference type="PROSITE" id="PS50983"/>
    </source>
</evidence>
<dbReference type="AlphaFoldDB" id="A0A285RHZ0"/>
<dbReference type="Gene3D" id="3.40.50.1980">
    <property type="entry name" value="Nitrogenase molybdenum iron protein domain"/>
    <property type="match status" value="2"/>
</dbReference>
<dbReference type="PROSITE" id="PS50983">
    <property type="entry name" value="FE_B12_PBP"/>
    <property type="match status" value="1"/>
</dbReference>
<name>A0A285RHZ0_9RHOB</name>